<evidence type="ECO:0000256" key="2">
    <source>
        <dbReference type="ARBA" id="ARBA00006333"/>
    </source>
</evidence>
<evidence type="ECO:0000256" key="3">
    <source>
        <dbReference type="ARBA" id="ARBA00022723"/>
    </source>
</evidence>
<dbReference type="EC" id="4.2.3.-" evidence="6"/>
<dbReference type="PANTHER" id="PTHR35201:SF4">
    <property type="entry name" value="BETA-PINACENE SYNTHASE-RELATED"/>
    <property type="match status" value="1"/>
</dbReference>
<comment type="caution">
    <text evidence="7">The sequence shown here is derived from an EMBL/GenBank/DDBJ whole genome shotgun (WGS) entry which is preliminary data.</text>
</comment>
<dbReference type="PANTHER" id="PTHR35201">
    <property type="entry name" value="TERPENE SYNTHASE"/>
    <property type="match status" value="1"/>
</dbReference>
<evidence type="ECO:0000256" key="4">
    <source>
        <dbReference type="ARBA" id="ARBA00022842"/>
    </source>
</evidence>
<dbReference type="Gene3D" id="1.10.600.10">
    <property type="entry name" value="Farnesyl Diphosphate Synthase"/>
    <property type="match status" value="1"/>
</dbReference>
<sequence>MDTRPRVIYLPDTMTNWPWPRAMNPHFEVVKAEVDASFREFKALSAESQEAFDKCDSARLAALSYPNVSREHLRIACEFINVLIIVDEYTDVENAAVAEAMVDIVIDALHNPHKTRPEGECILGEIVRQFWARAIQTTTLPFQRHFIYSYTAYLRAVVVEALDRDEAHCRSIGDYIKLRRDTCATKPVIAIYEMGMDLPDEVFYHPIIVKLVECIAELMLIDNDMISYNREQATGDANHNLITIVMVELGLDRSGAMAWAARYHAEVEKRFTDSLAKVPSWGPLTDVLVKEYLDGMATWARANHCWSYETQRYLGTMGPEIKRTGLVPLLPKVNRKAASAAARVNVADLSLMDATEDLSDLSSPQVTSVM</sequence>
<dbReference type="SFLD" id="SFLDS00005">
    <property type="entry name" value="Isoprenoid_Synthase_Type_I"/>
    <property type="match status" value="1"/>
</dbReference>
<dbReference type="GO" id="GO:0008299">
    <property type="term" value="P:isoprenoid biosynthetic process"/>
    <property type="evidence" value="ECO:0007669"/>
    <property type="project" value="UniProtKB-ARBA"/>
</dbReference>
<dbReference type="Pfam" id="PF19086">
    <property type="entry name" value="Terpene_syn_C_2"/>
    <property type="match status" value="1"/>
</dbReference>
<dbReference type="EMBL" id="JABBWG010000023">
    <property type="protein sequence ID" value="KAG1813656.1"/>
    <property type="molecule type" value="Genomic_DNA"/>
</dbReference>
<evidence type="ECO:0000256" key="6">
    <source>
        <dbReference type="RuleBase" id="RU366034"/>
    </source>
</evidence>
<dbReference type="AlphaFoldDB" id="A0A9P7E8D5"/>
<accession>A0A9P7E8D5</accession>
<organism evidence="7 8">
    <name type="scientific">Suillus subaureus</name>
    <dbReference type="NCBI Taxonomy" id="48587"/>
    <lineage>
        <taxon>Eukaryota</taxon>
        <taxon>Fungi</taxon>
        <taxon>Dikarya</taxon>
        <taxon>Basidiomycota</taxon>
        <taxon>Agaricomycotina</taxon>
        <taxon>Agaricomycetes</taxon>
        <taxon>Agaricomycetidae</taxon>
        <taxon>Boletales</taxon>
        <taxon>Suillineae</taxon>
        <taxon>Suillaceae</taxon>
        <taxon>Suillus</taxon>
    </lineage>
</organism>
<evidence type="ECO:0000313" key="7">
    <source>
        <dbReference type="EMBL" id="KAG1813656.1"/>
    </source>
</evidence>
<keyword evidence="5 6" id="KW-0456">Lyase</keyword>
<dbReference type="InterPro" id="IPR008949">
    <property type="entry name" value="Isoprenoid_synthase_dom_sf"/>
</dbReference>
<dbReference type="GeneID" id="64637133"/>
<dbReference type="InterPro" id="IPR034686">
    <property type="entry name" value="Terpene_cyclase-like_2"/>
</dbReference>
<dbReference type="GO" id="GO:0010333">
    <property type="term" value="F:terpene synthase activity"/>
    <property type="evidence" value="ECO:0007669"/>
    <property type="project" value="InterPro"/>
</dbReference>
<name>A0A9P7E8D5_9AGAM</name>
<comment type="similarity">
    <text evidence="2 6">Belongs to the terpene synthase family.</text>
</comment>
<dbReference type="RefSeq" id="XP_041191417.1">
    <property type="nucleotide sequence ID" value="XM_041343117.1"/>
</dbReference>
<dbReference type="SFLD" id="SFLDG01020">
    <property type="entry name" value="Terpene_Cyclase_Like_2"/>
    <property type="match status" value="1"/>
</dbReference>
<protein>
    <recommendedName>
        <fullName evidence="6">Terpene synthase</fullName>
        <ecNumber evidence="6">4.2.3.-</ecNumber>
    </recommendedName>
</protein>
<dbReference type="SUPFAM" id="SSF48576">
    <property type="entry name" value="Terpenoid synthases"/>
    <property type="match status" value="1"/>
</dbReference>
<evidence type="ECO:0000256" key="1">
    <source>
        <dbReference type="ARBA" id="ARBA00001946"/>
    </source>
</evidence>
<dbReference type="Proteomes" id="UP000807769">
    <property type="component" value="Unassembled WGS sequence"/>
</dbReference>
<reference evidence="7" key="1">
    <citation type="journal article" date="2020" name="New Phytol.">
        <title>Comparative genomics reveals dynamic genome evolution in host specialist ectomycorrhizal fungi.</title>
        <authorList>
            <person name="Lofgren L.A."/>
            <person name="Nguyen N.H."/>
            <person name="Vilgalys R."/>
            <person name="Ruytinx J."/>
            <person name="Liao H.L."/>
            <person name="Branco S."/>
            <person name="Kuo A."/>
            <person name="LaButti K."/>
            <person name="Lipzen A."/>
            <person name="Andreopoulos W."/>
            <person name="Pangilinan J."/>
            <person name="Riley R."/>
            <person name="Hundley H."/>
            <person name="Na H."/>
            <person name="Barry K."/>
            <person name="Grigoriev I.V."/>
            <person name="Stajich J.E."/>
            <person name="Kennedy P.G."/>
        </authorList>
    </citation>
    <scope>NUCLEOTIDE SEQUENCE</scope>
    <source>
        <strain evidence="7">MN1</strain>
    </source>
</reference>
<comment type="cofactor">
    <cofactor evidence="1 6">
        <name>Mg(2+)</name>
        <dbReference type="ChEBI" id="CHEBI:18420"/>
    </cofactor>
</comment>
<keyword evidence="4 6" id="KW-0460">Magnesium</keyword>
<keyword evidence="8" id="KW-1185">Reference proteome</keyword>
<keyword evidence="3 6" id="KW-0479">Metal-binding</keyword>
<gene>
    <name evidence="7" type="ORF">BJ212DRAFT_404100</name>
</gene>
<dbReference type="GO" id="GO:0046872">
    <property type="term" value="F:metal ion binding"/>
    <property type="evidence" value="ECO:0007669"/>
    <property type="project" value="UniProtKB-KW"/>
</dbReference>
<proteinExistence type="inferred from homology"/>
<evidence type="ECO:0000313" key="8">
    <source>
        <dbReference type="Proteomes" id="UP000807769"/>
    </source>
</evidence>
<evidence type="ECO:0000256" key="5">
    <source>
        <dbReference type="ARBA" id="ARBA00023239"/>
    </source>
</evidence>
<dbReference type="OrthoDB" id="6486656at2759"/>